<dbReference type="SUPFAM" id="SSF51391">
    <property type="entry name" value="Thiamin phosphate synthase"/>
    <property type="match status" value="1"/>
</dbReference>
<dbReference type="PANTHER" id="PTHR20857">
    <property type="entry name" value="THIAMINE-PHOSPHATE PYROPHOSPHORYLASE"/>
    <property type="match status" value="1"/>
</dbReference>
<gene>
    <name evidence="5" type="ORF">SAMN05444370_105222</name>
</gene>
<feature type="signal peptide" evidence="3">
    <location>
        <begin position="1"/>
        <end position="19"/>
    </location>
</feature>
<dbReference type="AlphaFoldDB" id="A0A1H4BI61"/>
<comment type="pathway">
    <text evidence="1">Cofactor biosynthesis; thiamine diphosphate biosynthesis.</text>
</comment>
<keyword evidence="2" id="KW-0784">Thiamine biosynthesis</keyword>
<proteinExistence type="predicted"/>
<dbReference type="EMBL" id="FNQM01000005">
    <property type="protein sequence ID" value="SEA47821.1"/>
    <property type="molecule type" value="Genomic_DNA"/>
</dbReference>
<dbReference type="Pfam" id="PF02581">
    <property type="entry name" value="TMP-TENI"/>
    <property type="match status" value="1"/>
</dbReference>
<feature type="chain" id="PRO_5011467767" evidence="3">
    <location>
        <begin position="20"/>
        <end position="208"/>
    </location>
</feature>
<evidence type="ECO:0000313" key="5">
    <source>
        <dbReference type="EMBL" id="SEA47821.1"/>
    </source>
</evidence>
<organism evidence="5 6">
    <name type="scientific">Rubrimonas cliftonensis</name>
    <dbReference type="NCBI Taxonomy" id="89524"/>
    <lineage>
        <taxon>Bacteria</taxon>
        <taxon>Pseudomonadati</taxon>
        <taxon>Pseudomonadota</taxon>
        <taxon>Alphaproteobacteria</taxon>
        <taxon>Rhodobacterales</taxon>
        <taxon>Paracoccaceae</taxon>
        <taxon>Rubrimonas</taxon>
    </lineage>
</organism>
<evidence type="ECO:0000259" key="4">
    <source>
        <dbReference type="Pfam" id="PF02581"/>
    </source>
</evidence>
<dbReference type="InterPro" id="IPR013785">
    <property type="entry name" value="Aldolase_TIM"/>
</dbReference>
<dbReference type="GO" id="GO:0005737">
    <property type="term" value="C:cytoplasm"/>
    <property type="evidence" value="ECO:0007669"/>
    <property type="project" value="TreeGrafter"/>
</dbReference>
<evidence type="ECO:0000256" key="3">
    <source>
        <dbReference type="SAM" id="SignalP"/>
    </source>
</evidence>
<protein>
    <submittedName>
        <fullName evidence="5">Thiamine-phosphate pyrophosphorylase</fullName>
    </submittedName>
</protein>
<dbReference type="RefSeq" id="WP_093253288.1">
    <property type="nucleotide sequence ID" value="NZ_FNQM01000005.1"/>
</dbReference>
<dbReference type="Gene3D" id="3.20.20.70">
    <property type="entry name" value="Aldolase class I"/>
    <property type="match status" value="1"/>
</dbReference>
<accession>A0A1H4BI61</accession>
<keyword evidence="6" id="KW-1185">Reference proteome</keyword>
<evidence type="ECO:0000313" key="6">
    <source>
        <dbReference type="Proteomes" id="UP000198703"/>
    </source>
</evidence>
<keyword evidence="3" id="KW-0732">Signal</keyword>
<dbReference type="OrthoDB" id="7159061at2"/>
<dbReference type="STRING" id="89524.SAMN05444370_105222"/>
<dbReference type="InterPro" id="IPR022998">
    <property type="entry name" value="ThiamineP_synth_TenI"/>
</dbReference>
<reference evidence="5 6" key="1">
    <citation type="submission" date="2016-10" db="EMBL/GenBank/DDBJ databases">
        <authorList>
            <person name="de Groot N.N."/>
        </authorList>
    </citation>
    <scope>NUCLEOTIDE SEQUENCE [LARGE SCALE GENOMIC DNA]</scope>
    <source>
        <strain evidence="5 6">DSM 15345</strain>
    </source>
</reference>
<dbReference type="CDD" id="cd00564">
    <property type="entry name" value="TMP_TenI"/>
    <property type="match status" value="1"/>
</dbReference>
<evidence type="ECO:0000256" key="1">
    <source>
        <dbReference type="ARBA" id="ARBA00004948"/>
    </source>
</evidence>
<evidence type="ECO:0000256" key="2">
    <source>
        <dbReference type="ARBA" id="ARBA00022977"/>
    </source>
</evidence>
<dbReference type="InterPro" id="IPR036206">
    <property type="entry name" value="ThiamineP_synth_sf"/>
</dbReference>
<sequence>MSARLYLVTPPAFAPAAFADVLAAALDAADVACVRLALEAGEAELRAAAEALRPVCAGRDVPLVIARHVRLVKPLGLDGVHLPDGSANAVRAARDALGADAVVGAAAGASRHRGMVAAEAGADYVSLGPVRAGALGDGAEADAELFAWWAEVIETPCVAEGGLTPEIARGLAATADFVAPRFSVWSAPDGPAAAVAAYAAALDRGAAG</sequence>
<dbReference type="GO" id="GO:0009228">
    <property type="term" value="P:thiamine biosynthetic process"/>
    <property type="evidence" value="ECO:0007669"/>
    <property type="project" value="UniProtKB-KW"/>
</dbReference>
<dbReference type="Proteomes" id="UP000198703">
    <property type="component" value="Unassembled WGS sequence"/>
</dbReference>
<dbReference type="PANTHER" id="PTHR20857:SF15">
    <property type="entry name" value="THIAMINE-PHOSPHATE SYNTHASE"/>
    <property type="match status" value="1"/>
</dbReference>
<feature type="domain" description="Thiamine phosphate synthase/TenI" evidence="4">
    <location>
        <begin position="5"/>
        <end position="179"/>
    </location>
</feature>
<name>A0A1H4BI61_9RHOB</name>
<dbReference type="GO" id="GO:0004789">
    <property type="term" value="F:thiamine-phosphate diphosphorylase activity"/>
    <property type="evidence" value="ECO:0007669"/>
    <property type="project" value="TreeGrafter"/>
</dbReference>